<keyword evidence="2" id="KW-1185">Reference proteome</keyword>
<dbReference type="Proteomes" id="UP000426027">
    <property type="component" value="Chromosome"/>
</dbReference>
<sequence>MCIYLIGTTEAYQLLKLPSFVKHYFEHSQEDPQLSLMAFIKMHYNETVDIDGDWQKDMQLPFKTHEDGTSLLPLGYFPPTHVTPLRAPVLIVSKPRIIPFHQFLFDLYSADIFQPPRHWVA</sequence>
<dbReference type="AlphaFoldDB" id="A0A6I6G7L6"/>
<name>A0A6I6G7L6_9BACT</name>
<evidence type="ECO:0000313" key="2">
    <source>
        <dbReference type="Proteomes" id="UP000426027"/>
    </source>
</evidence>
<protein>
    <submittedName>
        <fullName evidence="1">Uncharacterized protein</fullName>
    </submittedName>
</protein>
<dbReference type="KEGG" id="fls:GLV81_08830"/>
<dbReference type="EMBL" id="CP046566">
    <property type="protein sequence ID" value="QGW28184.1"/>
    <property type="molecule type" value="Genomic_DNA"/>
</dbReference>
<reference evidence="1 2" key="1">
    <citation type="submission" date="2019-11" db="EMBL/GenBank/DDBJ databases">
        <authorList>
            <person name="Im W.T."/>
        </authorList>
    </citation>
    <scope>NUCLEOTIDE SEQUENCE [LARGE SCALE GENOMIC DNA]</scope>
    <source>
        <strain evidence="1 2">SB-02</strain>
    </source>
</reference>
<evidence type="ECO:0000313" key="1">
    <source>
        <dbReference type="EMBL" id="QGW28184.1"/>
    </source>
</evidence>
<organism evidence="1 2">
    <name type="scientific">Phnomibacter ginsenosidimutans</name>
    <dbReference type="NCBI Taxonomy" id="2676868"/>
    <lineage>
        <taxon>Bacteria</taxon>
        <taxon>Pseudomonadati</taxon>
        <taxon>Bacteroidota</taxon>
        <taxon>Chitinophagia</taxon>
        <taxon>Chitinophagales</taxon>
        <taxon>Chitinophagaceae</taxon>
        <taxon>Phnomibacter</taxon>
    </lineage>
</organism>
<accession>A0A6I6G7L6</accession>
<gene>
    <name evidence="1" type="ORF">GLV81_08830</name>
</gene>
<proteinExistence type="predicted"/>